<comment type="caution">
    <text evidence="2">The sequence shown here is derived from an EMBL/GenBank/DDBJ whole genome shotgun (WGS) entry which is preliminary data.</text>
</comment>
<dbReference type="EMBL" id="DRNO01000121">
    <property type="protein sequence ID" value="HFC03581.1"/>
    <property type="molecule type" value="Genomic_DNA"/>
</dbReference>
<dbReference type="Proteomes" id="UP000885722">
    <property type="component" value="Unassembled WGS sequence"/>
</dbReference>
<proteinExistence type="predicted"/>
<name>A0A7V2WLR8_9BACT</name>
<sequence length="277" mass="32283">MKKRLQEILLRTRRQLLLWRRGQQPSPFAGEGLDFREVRPYTLDDDIRHLNWKSMARSRQPMVNLFNESRQIHVVAVYLNSGGLAVGSPRSKKDQAVELITALSFAALEGEDPVGALFFDEELRALHPPALRRIEVDRNFEAATGLDPLGRQVDYKVLTETLQRRIKRRSLIFLIGDFMDRPELAALAARHELRCLVLRDPLDEDLPVGEFRVADARSGRSEPWVIDRGTSRRYRELVRRHDAELAENFRRHRIAWEKIYTHDDAVKKLIDFTRREA</sequence>
<dbReference type="Pfam" id="PF01882">
    <property type="entry name" value="DUF58"/>
    <property type="match status" value="1"/>
</dbReference>
<gene>
    <name evidence="2" type="ORF">ENJ74_01790</name>
</gene>
<reference evidence="2" key="1">
    <citation type="journal article" date="2020" name="mSystems">
        <title>Genome- and Community-Level Interaction Insights into Carbon Utilization and Element Cycling Functions of Hydrothermarchaeota in Hydrothermal Sediment.</title>
        <authorList>
            <person name="Zhou Z."/>
            <person name="Liu Y."/>
            <person name="Xu W."/>
            <person name="Pan J."/>
            <person name="Luo Z.H."/>
            <person name="Li M."/>
        </authorList>
    </citation>
    <scope>NUCLEOTIDE SEQUENCE [LARGE SCALE GENOMIC DNA]</scope>
    <source>
        <strain evidence="2">HyVt-513</strain>
    </source>
</reference>
<evidence type="ECO:0000313" key="2">
    <source>
        <dbReference type="EMBL" id="HFC03581.1"/>
    </source>
</evidence>
<protein>
    <submittedName>
        <fullName evidence="2">DUF58 domain-containing protein</fullName>
    </submittedName>
</protein>
<dbReference type="InterPro" id="IPR002881">
    <property type="entry name" value="DUF58"/>
</dbReference>
<accession>A0A7V2WLR8</accession>
<dbReference type="AlphaFoldDB" id="A0A7V2WLR8"/>
<dbReference type="PANTHER" id="PTHR33608:SF6">
    <property type="entry name" value="BLL2464 PROTEIN"/>
    <property type="match status" value="1"/>
</dbReference>
<dbReference type="PANTHER" id="PTHR33608">
    <property type="entry name" value="BLL2464 PROTEIN"/>
    <property type="match status" value="1"/>
</dbReference>
<evidence type="ECO:0000259" key="1">
    <source>
        <dbReference type="Pfam" id="PF01882"/>
    </source>
</evidence>
<organism evidence="2">
    <name type="scientific">Nitratifractor salsuginis</name>
    <dbReference type="NCBI Taxonomy" id="269261"/>
    <lineage>
        <taxon>Bacteria</taxon>
        <taxon>Pseudomonadati</taxon>
        <taxon>Campylobacterota</taxon>
        <taxon>Epsilonproteobacteria</taxon>
        <taxon>Campylobacterales</taxon>
        <taxon>Sulfurovaceae</taxon>
        <taxon>Nitratifractor</taxon>
    </lineage>
</organism>
<feature type="domain" description="DUF58" evidence="1">
    <location>
        <begin position="37"/>
        <end position="243"/>
    </location>
</feature>